<gene>
    <name evidence="1" type="ORF">BCR38DRAFT_427690</name>
</gene>
<dbReference type="AlphaFoldDB" id="A0A1Y2E9S5"/>
<comment type="caution">
    <text evidence="1">The sequence shown here is derived from an EMBL/GenBank/DDBJ whole genome shotgun (WGS) entry which is preliminary data.</text>
</comment>
<sequence length="56" mass="6147">MFLVSTSRRQAIFVSSGCVESQATNHPGRQDAPAARDILTLSKRAVKVGRYGRRAE</sequence>
<protein>
    <submittedName>
        <fullName evidence="1">Uncharacterized protein</fullName>
    </submittedName>
</protein>
<evidence type="ECO:0000313" key="1">
    <source>
        <dbReference type="EMBL" id="ORY67615.1"/>
    </source>
</evidence>
<organism evidence="1 2">
    <name type="scientific">Pseudomassariella vexata</name>
    <dbReference type="NCBI Taxonomy" id="1141098"/>
    <lineage>
        <taxon>Eukaryota</taxon>
        <taxon>Fungi</taxon>
        <taxon>Dikarya</taxon>
        <taxon>Ascomycota</taxon>
        <taxon>Pezizomycotina</taxon>
        <taxon>Sordariomycetes</taxon>
        <taxon>Xylariomycetidae</taxon>
        <taxon>Amphisphaeriales</taxon>
        <taxon>Pseudomassariaceae</taxon>
        <taxon>Pseudomassariella</taxon>
    </lineage>
</organism>
<dbReference type="RefSeq" id="XP_040718239.1">
    <property type="nucleotide sequence ID" value="XM_040859845.1"/>
</dbReference>
<dbReference type="EMBL" id="MCFJ01000004">
    <property type="protein sequence ID" value="ORY67615.1"/>
    <property type="molecule type" value="Genomic_DNA"/>
</dbReference>
<name>A0A1Y2E9S5_9PEZI</name>
<dbReference type="OrthoDB" id="610608at2759"/>
<dbReference type="InParanoid" id="A0A1Y2E9S5"/>
<dbReference type="Proteomes" id="UP000193689">
    <property type="component" value="Unassembled WGS sequence"/>
</dbReference>
<evidence type="ECO:0000313" key="2">
    <source>
        <dbReference type="Proteomes" id="UP000193689"/>
    </source>
</evidence>
<dbReference type="GeneID" id="63776057"/>
<keyword evidence="2" id="KW-1185">Reference proteome</keyword>
<accession>A0A1Y2E9S5</accession>
<reference evidence="1 2" key="1">
    <citation type="submission" date="2016-07" db="EMBL/GenBank/DDBJ databases">
        <title>Pervasive Adenine N6-methylation of Active Genes in Fungi.</title>
        <authorList>
            <consortium name="DOE Joint Genome Institute"/>
            <person name="Mondo S.J."/>
            <person name="Dannebaum R.O."/>
            <person name="Kuo R.C."/>
            <person name="Labutti K."/>
            <person name="Haridas S."/>
            <person name="Kuo A."/>
            <person name="Salamov A."/>
            <person name="Ahrendt S.R."/>
            <person name="Lipzen A."/>
            <person name="Sullivan W."/>
            <person name="Andreopoulos W.B."/>
            <person name="Clum A."/>
            <person name="Lindquist E."/>
            <person name="Daum C."/>
            <person name="Ramamoorthy G.K."/>
            <person name="Gryganskyi A."/>
            <person name="Culley D."/>
            <person name="Magnuson J.K."/>
            <person name="James T.Y."/>
            <person name="O'Malley M.A."/>
            <person name="Stajich J.E."/>
            <person name="Spatafora J.W."/>
            <person name="Visel A."/>
            <person name="Grigoriev I.V."/>
        </authorList>
    </citation>
    <scope>NUCLEOTIDE SEQUENCE [LARGE SCALE GENOMIC DNA]</scope>
    <source>
        <strain evidence="1 2">CBS 129021</strain>
    </source>
</reference>
<proteinExistence type="predicted"/>